<dbReference type="EMBL" id="JBEPLT010000003">
    <property type="protein sequence ID" value="MET3559846.1"/>
    <property type="molecule type" value="Genomic_DNA"/>
</dbReference>
<comment type="caution">
    <text evidence="1">The sequence shown here is derived from an EMBL/GenBank/DDBJ whole genome shotgun (WGS) entry which is preliminary data.</text>
</comment>
<organism evidence="1 2">
    <name type="scientific">Bartonella japonica</name>
    <dbReference type="NCBI Taxonomy" id="357761"/>
    <lineage>
        <taxon>Bacteria</taxon>
        <taxon>Pseudomonadati</taxon>
        <taxon>Pseudomonadota</taxon>
        <taxon>Alphaproteobacteria</taxon>
        <taxon>Hyphomicrobiales</taxon>
        <taxon>Bartonellaceae</taxon>
        <taxon>Bartonella</taxon>
    </lineage>
</organism>
<accession>A0ABV2FMP8</accession>
<evidence type="ECO:0000313" key="2">
    <source>
        <dbReference type="Proteomes" id="UP001549112"/>
    </source>
</evidence>
<dbReference type="Proteomes" id="UP001549112">
    <property type="component" value="Unassembled WGS sequence"/>
</dbReference>
<gene>
    <name evidence="1" type="ORF">ABID39_000524</name>
</gene>
<keyword evidence="2" id="KW-1185">Reference proteome</keyword>
<reference evidence="1 2" key="1">
    <citation type="submission" date="2024-06" db="EMBL/GenBank/DDBJ databases">
        <title>Genomic Encyclopedia of Type Strains, Phase IV (KMG-IV): sequencing the most valuable type-strain genomes for metagenomic binning, comparative biology and taxonomic classification.</title>
        <authorList>
            <person name="Goeker M."/>
        </authorList>
    </citation>
    <scope>NUCLEOTIDE SEQUENCE [LARGE SCALE GENOMIC DNA]</scope>
    <source>
        <strain evidence="1 2">DSM 23650</strain>
    </source>
</reference>
<protein>
    <submittedName>
        <fullName evidence="1">Uncharacterized protein</fullName>
    </submittedName>
</protein>
<evidence type="ECO:0000313" key="1">
    <source>
        <dbReference type="EMBL" id="MET3559846.1"/>
    </source>
</evidence>
<proteinExistence type="predicted"/>
<name>A0ABV2FMP8_9HYPH</name>
<dbReference type="RefSeq" id="WP_354185746.1">
    <property type="nucleotide sequence ID" value="NZ_JBEPLT010000003.1"/>
</dbReference>
<sequence>MDRLNARAVETLGAGKYNDGYSFLLHKHKDGELNRFTVTFMSAVTK</sequence>